<proteinExistence type="predicted"/>
<keyword evidence="2" id="KW-1185">Reference proteome</keyword>
<protein>
    <submittedName>
        <fullName evidence="1">Uncharacterized protein</fullName>
    </submittedName>
</protein>
<gene>
    <name evidence="1" type="ORF">E2C01_068974</name>
</gene>
<dbReference type="EMBL" id="VSRR010039284">
    <property type="protein sequence ID" value="MPC74608.1"/>
    <property type="molecule type" value="Genomic_DNA"/>
</dbReference>
<sequence>MKVPRQFFQSLMKISVVKRDPWAAQRVGRWLPHLTVFRSCTLNADKATEVPTISLGTVSGEHLSSFAIKSATMEPNWLTRSLGDGPAELTSRG</sequence>
<reference evidence="1 2" key="1">
    <citation type="submission" date="2019-05" db="EMBL/GenBank/DDBJ databases">
        <title>Another draft genome of Portunus trituberculatus and its Hox gene families provides insights of decapod evolution.</title>
        <authorList>
            <person name="Jeong J.-H."/>
            <person name="Song I."/>
            <person name="Kim S."/>
            <person name="Choi T."/>
            <person name="Kim D."/>
            <person name="Ryu S."/>
            <person name="Kim W."/>
        </authorList>
    </citation>
    <scope>NUCLEOTIDE SEQUENCE [LARGE SCALE GENOMIC DNA]</scope>
    <source>
        <tissue evidence="1">Muscle</tissue>
    </source>
</reference>
<comment type="caution">
    <text evidence="1">The sequence shown here is derived from an EMBL/GenBank/DDBJ whole genome shotgun (WGS) entry which is preliminary data.</text>
</comment>
<evidence type="ECO:0000313" key="1">
    <source>
        <dbReference type="EMBL" id="MPC74608.1"/>
    </source>
</evidence>
<accession>A0A5B7I0Y7</accession>
<evidence type="ECO:0000313" key="2">
    <source>
        <dbReference type="Proteomes" id="UP000324222"/>
    </source>
</evidence>
<dbReference type="AlphaFoldDB" id="A0A5B7I0Y7"/>
<name>A0A5B7I0Y7_PORTR</name>
<dbReference type="Proteomes" id="UP000324222">
    <property type="component" value="Unassembled WGS sequence"/>
</dbReference>
<organism evidence="1 2">
    <name type="scientific">Portunus trituberculatus</name>
    <name type="common">Swimming crab</name>
    <name type="synonym">Neptunus trituberculatus</name>
    <dbReference type="NCBI Taxonomy" id="210409"/>
    <lineage>
        <taxon>Eukaryota</taxon>
        <taxon>Metazoa</taxon>
        <taxon>Ecdysozoa</taxon>
        <taxon>Arthropoda</taxon>
        <taxon>Crustacea</taxon>
        <taxon>Multicrustacea</taxon>
        <taxon>Malacostraca</taxon>
        <taxon>Eumalacostraca</taxon>
        <taxon>Eucarida</taxon>
        <taxon>Decapoda</taxon>
        <taxon>Pleocyemata</taxon>
        <taxon>Brachyura</taxon>
        <taxon>Eubrachyura</taxon>
        <taxon>Portunoidea</taxon>
        <taxon>Portunidae</taxon>
        <taxon>Portuninae</taxon>
        <taxon>Portunus</taxon>
    </lineage>
</organism>